<dbReference type="CDD" id="cd01389">
    <property type="entry name" value="HMG-box_ROX1-like"/>
    <property type="match status" value="1"/>
</dbReference>
<dbReference type="InterPro" id="IPR009071">
    <property type="entry name" value="HMG_box_dom"/>
</dbReference>
<feature type="compositionally biased region" description="Polar residues" evidence="4">
    <location>
        <begin position="1"/>
        <end position="20"/>
    </location>
</feature>
<feature type="compositionally biased region" description="Polar residues" evidence="4">
    <location>
        <begin position="28"/>
        <end position="38"/>
    </location>
</feature>
<protein>
    <recommendedName>
        <fullName evidence="5">HMG box domain-containing protein</fullName>
    </recommendedName>
</protein>
<proteinExistence type="predicted"/>
<evidence type="ECO:0000313" key="6">
    <source>
        <dbReference type="EMBL" id="RKK29489.1"/>
    </source>
</evidence>
<evidence type="ECO:0000256" key="4">
    <source>
        <dbReference type="SAM" id="MobiDB-lite"/>
    </source>
</evidence>
<organism evidence="6 7">
    <name type="scientific">Fusarium oxysporum f. sp. cepae</name>
    <dbReference type="NCBI Taxonomy" id="396571"/>
    <lineage>
        <taxon>Eukaryota</taxon>
        <taxon>Fungi</taxon>
        <taxon>Dikarya</taxon>
        <taxon>Ascomycota</taxon>
        <taxon>Pezizomycotina</taxon>
        <taxon>Sordariomycetes</taxon>
        <taxon>Hypocreomycetidae</taxon>
        <taxon>Hypocreales</taxon>
        <taxon>Nectriaceae</taxon>
        <taxon>Fusarium</taxon>
        <taxon>Fusarium oxysporum species complex</taxon>
    </lineage>
</organism>
<sequence length="545" mass="59418">MPQQILPTPPSSSDGFSQQPVAMESHTSHPQGSMSPEQSFAGYFYSTRYSTPVRDDDSSVYEPSTVYSQSSDVSFQGYAGSLGITSNPYGPLTDEIGYNVGCTRAQEEPTAEPTKQNHLPYTPEASPSAPCPSSDAITTRSGLNIAKKSLISRSPAVKTGRVQKRSRAEKAKNATNMLSKPLSEAARDFPDIHVSDIEAFVSRPTEERLSETSRNKKAGQIKRPMNAFMLYRKAYQEVAKTQCSQNNHQHVSKVCGAAWVLEPAQIKENFDQWARIERVNHQRAHPGYKFTPSKPRKVKRDEDGNDDYSDNDSDWNGGRGRKSRFHHTTRLSEAPVAYDAASNAIGEPAMPSYHDMYANPAPGRPHSLSYDDITPSPFDMGIRQYSGLNINNEVINRTPSPGAIDYPVHGLDGFADYYGQLSPLRELLTSPSGTISFVISAASSYLDITASRAFDIPGSAPLRFPAQPTSAASAAQTTLAAFYRSTLEGHRILTHILTCSPTLPRPTFVASAAKQDQQPSAARLSGPSVAPNFDARASNGSLPFS</sequence>
<dbReference type="AlphaFoldDB" id="A0A3L6P8L2"/>
<feature type="DNA-binding region" description="HMG box" evidence="3">
    <location>
        <begin position="221"/>
        <end position="289"/>
    </location>
</feature>
<dbReference type="InterPro" id="IPR036910">
    <property type="entry name" value="HMG_box_dom_sf"/>
</dbReference>
<feature type="compositionally biased region" description="Low complexity" evidence="4">
    <location>
        <begin position="123"/>
        <end position="136"/>
    </location>
</feature>
<evidence type="ECO:0000313" key="7">
    <source>
        <dbReference type="Proteomes" id="UP000270866"/>
    </source>
</evidence>
<dbReference type="Gene3D" id="1.10.30.10">
    <property type="entry name" value="High mobility group box domain"/>
    <property type="match status" value="1"/>
</dbReference>
<feature type="compositionally biased region" description="Acidic residues" evidence="4">
    <location>
        <begin position="303"/>
        <end position="313"/>
    </location>
</feature>
<dbReference type="SUPFAM" id="SSF47095">
    <property type="entry name" value="HMG-box"/>
    <property type="match status" value="1"/>
</dbReference>
<feature type="region of interest" description="Disordered" evidence="4">
    <location>
        <begin position="284"/>
        <end position="328"/>
    </location>
</feature>
<keyword evidence="1 3" id="KW-0238">DNA-binding</keyword>
<dbReference type="GO" id="GO:0000978">
    <property type="term" value="F:RNA polymerase II cis-regulatory region sequence-specific DNA binding"/>
    <property type="evidence" value="ECO:0007669"/>
    <property type="project" value="TreeGrafter"/>
</dbReference>
<name>A0A3L6P8L2_FUSOX</name>
<feature type="compositionally biased region" description="Basic residues" evidence="4">
    <location>
        <begin position="319"/>
        <end position="328"/>
    </location>
</feature>
<dbReference type="GO" id="GO:0005634">
    <property type="term" value="C:nucleus"/>
    <property type="evidence" value="ECO:0007669"/>
    <property type="project" value="UniProtKB-UniRule"/>
</dbReference>
<dbReference type="InterPro" id="IPR051356">
    <property type="entry name" value="SOX/SOX-like_TF"/>
</dbReference>
<dbReference type="EMBL" id="MRCU01000001">
    <property type="protein sequence ID" value="RKK29489.1"/>
    <property type="molecule type" value="Genomic_DNA"/>
</dbReference>
<feature type="region of interest" description="Disordered" evidence="4">
    <location>
        <begin position="155"/>
        <end position="176"/>
    </location>
</feature>
<dbReference type="SMART" id="SM00398">
    <property type="entry name" value="HMG"/>
    <property type="match status" value="1"/>
</dbReference>
<evidence type="ECO:0000256" key="2">
    <source>
        <dbReference type="ARBA" id="ARBA00023242"/>
    </source>
</evidence>
<gene>
    <name evidence="6" type="ORF">BFJ65_g1408</name>
</gene>
<comment type="caution">
    <text evidence="6">The sequence shown here is derived from an EMBL/GenBank/DDBJ whole genome shotgun (WGS) entry which is preliminary data.</text>
</comment>
<keyword evidence="2 3" id="KW-0539">Nucleus</keyword>
<evidence type="ECO:0000259" key="5">
    <source>
        <dbReference type="PROSITE" id="PS50118"/>
    </source>
</evidence>
<reference evidence="6 7" key="1">
    <citation type="journal article" date="2018" name="Sci. Rep.">
        <title>Characterisation of pathogen-specific regions and novel effector candidates in Fusarium oxysporum f. sp. cepae.</title>
        <authorList>
            <person name="Armitage A.D."/>
            <person name="Taylor A."/>
            <person name="Sobczyk M.K."/>
            <person name="Baxter L."/>
            <person name="Greenfield B.P."/>
            <person name="Bates H.J."/>
            <person name="Wilson F."/>
            <person name="Jackson A.C."/>
            <person name="Ott S."/>
            <person name="Harrison R.J."/>
            <person name="Clarkson J.P."/>
        </authorList>
    </citation>
    <scope>NUCLEOTIDE SEQUENCE [LARGE SCALE GENOMIC DNA]</scope>
    <source>
        <strain evidence="6 7">FoC_Fus2</strain>
    </source>
</reference>
<feature type="domain" description="HMG box" evidence="5">
    <location>
        <begin position="221"/>
        <end position="289"/>
    </location>
</feature>
<feature type="region of interest" description="Disordered" evidence="4">
    <location>
        <begin position="1"/>
        <end position="39"/>
    </location>
</feature>
<dbReference type="PROSITE" id="PS50118">
    <property type="entry name" value="HMG_BOX_2"/>
    <property type="match status" value="1"/>
</dbReference>
<dbReference type="GO" id="GO:0000981">
    <property type="term" value="F:DNA-binding transcription factor activity, RNA polymerase II-specific"/>
    <property type="evidence" value="ECO:0007669"/>
    <property type="project" value="TreeGrafter"/>
</dbReference>
<dbReference type="Proteomes" id="UP000270866">
    <property type="component" value="Chromosome 1"/>
</dbReference>
<feature type="region of interest" description="Disordered" evidence="4">
    <location>
        <begin position="512"/>
        <end position="545"/>
    </location>
</feature>
<dbReference type="Pfam" id="PF00505">
    <property type="entry name" value="HMG_box"/>
    <property type="match status" value="1"/>
</dbReference>
<evidence type="ECO:0000256" key="3">
    <source>
        <dbReference type="PROSITE-ProRule" id="PRU00267"/>
    </source>
</evidence>
<accession>A0A3L6P8L2</accession>
<evidence type="ECO:0000256" key="1">
    <source>
        <dbReference type="ARBA" id="ARBA00023125"/>
    </source>
</evidence>
<dbReference type="PANTHER" id="PTHR45789:SF2">
    <property type="entry name" value="FI18025P1"/>
    <property type="match status" value="1"/>
</dbReference>
<feature type="region of interest" description="Disordered" evidence="4">
    <location>
        <begin position="106"/>
        <end position="138"/>
    </location>
</feature>
<dbReference type="PANTHER" id="PTHR45789">
    <property type="entry name" value="FI18025P1"/>
    <property type="match status" value="1"/>
</dbReference>